<evidence type="ECO:0000313" key="8">
    <source>
        <dbReference type="Proteomes" id="UP001519272"/>
    </source>
</evidence>
<keyword evidence="8" id="KW-1185">Reference proteome</keyword>
<name>A0ABS4FYS2_9BACL</name>
<evidence type="ECO:0000256" key="3">
    <source>
        <dbReference type="ARBA" id="ARBA00022679"/>
    </source>
</evidence>
<dbReference type="EC" id="2.7.13.3" evidence="2"/>
<keyword evidence="6" id="KW-1133">Transmembrane helix</keyword>
<dbReference type="InterPro" id="IPR036890">
    <property type="entry name" value="HATPase_C_sf"/>
</dbReference>
<evidence type="ECO:0000256" key="4">
    <source>
        <dbReference type="ARBA" id="ARBA00022777"/>
    </source>
</evidence>
<comment type="caution">
    <text evidence="7">The sequence shown here is derived from an EMBL/GenBank/DDBJ whole genome shotgun (WGS) entry which is preliminary data.</text>
</comment>
<feature type="transmembrane region" description="Helical" evidence="6">
    <location>
        <begin position="194"/>
        <end position="214"/>
    </location>
</feature>
<evidence type="ECO:0000256" key="6">
    <source>
        <dbReference type="SAM" id="Phobius"/>
    </source>
</evidence>
<dbReference type="InterPro" id="IPR050482">
    <property type="entry name" value="Sensor_HK_TwoCompSys"/>
</dbReference>
<dbReference type="SUPFAM" id="SSF55874">
    <property type="entry name" value="ATPase domain of HSP90 chaperone/DNA topoisomerase II/histidine kinase"/>
    <property type="match status" value="1"/>
</dbReference>
<gene>
    <name evidence="7" type="ORF">J2Z32_004370</name>
</gene>
<evidence type="ECO:0000256" key="5">
    <source>
        <dbReference type="ARBA" id="ARBA00023012"/>
    </source>
</evidence>
<evidence type="ECO:0000256" key="1">
    <source>
        <dbReference type="ARBA" id="ARBA00000085"/>
    </source>
</evidence>
<dbReference type="EMBL" id="JAGGKG010000031">
    <property type="protein sequence ID" value="MBP1907689.1"/>
    <property type="molecule type" value="Genomic_DNA"/>
</dbReference>
<dbReference type="PANTHER" id="PTHR24421:SF10">
    <property type="entry name" value="NITRATE_NITRITE SENSOR PROTEIN NARQ"/>
    <property type="match status" value="1"/>
</dbReference>
<feature type="transmembrane region" description="Helical" evidence="6">
    <location>
        <begin position="22"/>
        <end position="53"/>
    </location>
</feature>
<keyword evidence="4 7" id="KW-0418">Kinase</keyword>
<keyword evidence="5" id="KW-0902">Two-component regulatory system</keyword>
<comment type="catalytic activity">
    <reaction evidence="1">
        <text>ATP + protein L-histidine = ADP + protein N-phospho-L-histidine.</text>
        <dbReference type="EC" id="2.7.13.3"/>
    </reaction>
</comment>
<feature type="transmembrane region" description="Helical" evidence="6">
    <location>
        <begin position="135"/>
        <end position="155"/>
    </location>
</feature>
<dbReference type="GO" id="GO:0016301">
    <property type="term" value="F:kinase activity"/>
    <property type="evidence" value="ECO:0007669"/>
    <property type="project" value="UniProtKB-KW"/>
</dbReference>
<feature type="transmembrane region" description="Helical" evidence="6">
    <location>
        <begin position="167"/>
        <end position="188"/>
    </location>
</feature>
<dbReference type="Proteomes" id="UP001519272">
    <property type="component" value="Unassembled WGS sequence"/>
</dbReference>
<reference evidence="7 8" key="1">
    <citation type="submission" date="2021-03" db="EMBL/GenBank/DDBJ databases">
        <title>Genomic Encyclopedia of Type Strains, Phase IV (KMG-IV): sequencing the most valuable type-strain genomes for metagenomic binning, comparative biology and taxonomic classification.</title>
        <authorList>
            <person name="Goeker M."/>
        </authorList>
    </citation>
    <scope>NUCLEOTIDE SEQUENCE [LARGE SCALE GENOMIC DNA]</scope>
    <source>
        <strain evidence="7 8">DSM 14349</strain>
    </source>
</reference>
<evidence type="ECO:0000256" key="2">
    <source>
        <dbReference type="ARBA" id="ARBA00012438"/>
    </source>
</evidence>
<feature type="transmembrane region" description="Helical" evidence="6">
    <location>
        <begin position="109"/>
        <end position="129"/>
    </location>
</feature>
<sequence>MLCIYLFFTHLAKPQYYVPIHIFLWMFLLYSISAYLFYSAGLIFIIATIIYTIRISVKHWAKILYFGVASASILMAFILNISFLFIACTAYIVLMVIDSKMGAMQKWNVAIILLLHILAILAVTSASLLPYQQNTIFTLPTSFLIYVLFVGSSGIKQSLYRVLDGKSLLLLMMLVILLGYSVASYKLVYNGENTLGSFFGMSVSFAVLVIYICLSIQKVINAQFKVVQNQLDNWFLEKWEDALGQQEQQLFWSGFDSKLAHIFQNDGVQIIYKNECLYTSGCFHNFSEVIEKGKKQLYAEHVLLSIHETNTHQSYTPRQYYMAYALARYVNERLNQWELVRKLKVMSAEQSGNFSKELQFRKEVTYYLHDNILQNIIATKNIVAILPTEQPALQQLAVETLTDLNESIRSQMHEIYPSTLVDLTFERNIHILIDELRKRYGAIPNPHIQYEIMEKMDEGTAYLFYRTLQELLANTCKYAEAQNIWIHLYTTDQWVMEMREDGKPIKQEEMETQIKHLGISSLKHQAGMLGGSFEWTQQESYKLFTLKLPRRTYEDTII</sequence>
<keyword evidence="6" id="KW-0812">Transmembrane</keyword>
<proteinExistence type="predicted"/>
<feature type="transmembrane region" description="Helical" evidence="6">
    <location>
        <begin position="73"/>
        <end position="97"/>
    </location>
</feature>
<dbReference type="PANTHER" id="PTHR24421">
    <property type="entry name" value="NITRATE/NITRITE SENSOR PROTEIN NARX-RELATED"/>
    <property type="match status" value="1"/>
</dbReference>
<protein>
    <recommendedName>
        <fullName evidence="2">histidine kinase</fullName>
        <ecNumber evidence="2">2.7.13.3</ecNumber>
    </recommendedName>
</protein>
<keyword evidence="6" id="KW-0472">Membrane</keyword>
<dbReference type="Gene3D" id="3.30.565.10">
    <property type="entry name" value="Histidine kinase-like ATPase, C-terminal domain"/>
    <property type="match status" value="1"/>
</dbReference>
<keyword evidence="3" id="KW-0808">Transferase</keyword>
<accession>A0ABS4FYS2</accession>
<evidence type="ECO:0000313" key="7">
    <source>
        <dbReference type="EMBL" id="MBP1907689.1"/>
    </source>
</evidence>
<organism evidence="7 8">
    <name type="scientific">Paenibacillus turicensis</name>
    <dbReference type="NCBI Taxonomy" id="160487"/>
    <lineage>
        <taxon>Bacteria</taxon>
        <taxon>Bacillati</taxon>
        <taxon>Bacillota</taxon>
        <taxon>Bacilli</taxon>
        <taxon>Bacillales</taxon>
        <taxon>Paenibacillaceae</taxon>
        <taxon>Paenibacillus</taxon>
    </lineage>
</organism>